<evidence type="ECO:0000259" key="2">
    <source>
        <dbReference type="Pfam" id="PF07261"/>
    </source>
</evidence>
<dbReference type="Pfam" id="PF07261">
    <property type="entry name" value="DnaB_2"/>
    <property type="match status" value="1"/>
</dbReference>
<dbReference type="HOGENOM" id="CLU_091656_0_1_9"/>
<feature type="domain" description="DnaD N-terminal" evidence="3">
    <location>
        <begin position="18"/>
        <end position="115"/>
    </location>
</feature>
<comment type="similarity">
    <text evidence="1">Belongs to the DnaB/DnaD family.</text>
</comment>
<dbReference type="Gene3D" id="1.10.10.10">
    <property type="entry name" value="Winged helix-like DNA-binding domain superfamily/Winged helix DNA-binding domain"/>
    <property type="match status" value="1"/>
</dbReference>
<protein>
    <submittedName>
        <fullName evidence="4">DNA replication protein DnaD</fullName>
    </submittedName>
</protein>
<name>K0IY86_AMPXN</name>
<dbReference type="PATRIC" id="fig|698758.3.peg.1267"/>
<reference evidence="4 5" key="1">
    <citation type="submission" date="2011-01" db="EMBL/GenBank/DDBJ databases">
        <title>Whole genome sequence of Amphibacillus xylinus NBRC 15112.</title>
        <authorList>
            <person name="Nakazawa H."/>
            <person name="Katano Y."/>
            <person name="Nakamura S."/>
            <person name="Sasagawa M."/>
            <person name="Fukada J."/>
            <person name="Arai T."/>
            <person name="Sasakura N."/>
            <person name="Mochizuki D."/>
            <person name="Hosoyama A."/>
            <person name="Harada K."/>
            <person name="Horikawa H."/>
            <person name="Kato Y."/>
            <person name="Harada T."/>
            <person name="Sasaki K."/>
            <person name="Sekiguchi M."/>
            <person name="Hodoyama M."/>
            <person name="Nishiko R."/>
            <person name="Narita H."/>
            <person name="Hanamaki A."/>
            <person name="Hata C."/>
            <person name="Konno Y."/>
            <person name="Niimura Y."/>
            <person name="Yamazaki S."/>
            <person name="Fujita N."/>
        </authorList>
    </citation>
    <scope>NUCLEOTIDE SEQUENCE [LARGE SCALE GENOMIC DNA]</scope>
    <source>
        <strain evidence="5">ATCC 51415 / DSM 6626 / JCM 7361 / LMG 17667 / NBRC 15112 / Ep01</strain>
    </source>
</reference>
<dbReference type="InterPro" id="IPR036388">
    <property type="entry name" value="WH-like_DNA-bd_sf"/>
</dbReference>
<dbReference type="Gene3D" id="1.10.10.630">
    <property type="entry name" value="DnaD domain-like"/>
    <property type="match status" value="1"/>
</dbReference>
<dbReference type="NCBIfam" id="TIGR01446">
    <property type="entry name" value="DnaD_dom"/>
    <property type="match status" value="1"/>
</dbReference>
<keyword evidence="5" id="KW-1185">Reference proteome</keyword>
<dbReference type="KEGG" id="axl:AXY_12670"/>
<dbReference type="Proteomes" id="UP000006294">
    <property type="component" value="Chromosome"/>
</dbReference>
<dbReference type="InterPro" id="IPR006343">
    <property type="entry name" value="DnaB/C_C"/>
</dbReference>
<evidence type="ECO:0000256" key="1">
    <source>
        <dbReference type="ARBA" id="ARBA00093462"/>
    </source>
</evidence>
<evidence type="ECO:0000313" key="5">
    <source>
        <dbReference type="Proteomes" id="UP000006294"/>
    </source>
</evidence>
<organism evidence="4 5">
    <name type="scientific">Amphibacillus xylanus (strain ATCC 51415 / DSM 6626 / JCM 7361 / LMG 17667 / NBRC 15112 / Ep01)</name>
    <dbReference type="NCBI Taxonomy" id="698758"/>
    <lineage>
        <taxon>Bacteria</taxon>
        <taxon>Bacillati</taxon>
        <taxon>Bacillota</taxon>
        <taxon>Bacilli</taxon>
        <taxon>Bacillales</taxon>
        <taxon>Bacillaceae</taxon>
        <taxon>Amphibacillus</taxon>
    </lineage>
</organism>
<dbReference type="InterPro" id="IPR034829">
    <property type="entry name" value="DnaD-like_sf"/>
</dbReference>
<dbReference type="PANTHER" id="PTHR37293:SF6">
    <property type="entry name" value="DNA REPLICATION PROTEIN DNAD"/>
    <property type="match status" value="1"/>
</dbReference>
<dbReference type="STRING" id="698758.AXY_12670"/>
<dbReference type="InterPro" id="IPR053162">
    <property type="entry name" value="DnaD"/>
</dbReference>
<sequence length="231" mass="27600">MTIMNELYQLVLSDQMMIPKTLFLKYKYLSIDEEELAVILHIHRFSQEGVHFPTPYKLAELMSIDEQKCSQILRQLIQKDLLTIIEFHTENDIVNERYSLEPLWKKLYQKQQEPKETIDTSDQLMNIFVLFEQEFGRPLSPFEIETINIWLDDEVLEPSLIKAALREAVLMNKLNFRYIDRILSEWSRKGICTVDQAREHSKQFRQAQQNPQSIRPKADPSIYYNWLEEED</sequence>
<dbReference type="AlphaFoldDB" id="K0IY86"/>
<proteinExistence type="inferred from homology"/>
<dbReference type="eggNOG" id="COG3935">
    <property type="taxonomic scope" value="Bacteria"/>
</dbReference>
<gene>
    <name evidence="4" type="primary">dnaD</name>
    <name evidence="4" type="ordered locus">AXY_12670</name>
</gene>
<dbReference type="Pfam" id="PF21984">
    <property type="entry name" value="DnaD_N"/>
    <property type="match status" value="1"/>
</dbReference>
<dbReference type="PANTHER" id="PTHR37293">
    <property type="entry name" value="PHAGE REPLICATION PROTEIN-RELATED"/>
    <property type="match status" value="1"/>
</dbReference>
<evidence type="ECO:0000313" key="4">
    <source>
        <dbReference type="EMBL" id="BAM47399.1"/>
    </source>
</evidence>
<dbReference type="SUPFAM" id="SSF158499">
    <property type="entry name" value="DnaD domain-like"/>
    <property type="match status" value="1"/>
</dbReference>
<evidence type="ECO:0000259" key="3">
    <source>
        <dbReference type="Pfam" id="PF21984"/>
    </source>
</evidence>
<accession>K0IY86</accession>
<dbReference type="EMBL" id="AP012050">
    <property type="protein sequence ID" value="BAM47399.1"/>
    <property type="molecule type" value="Genomic_DNA"/>
</dbReference>
<dbReference type="InterPro" id="IPR053843">
    <property type="entry name" value="DnaD_N"/>
</dbReference>
<feature type="domain" description="DnaB/C C-terminal" evidence="2">
    <location>
        <begin position="130"/>
        <end position="200"/>
    </location>
</feature>